<dbReference type="InterPro" id="IPR036866">
    <property type="entry name" value="RibonucZ/Hydroxyglut_hydro"/>
</dbReference>
<protein>
    <recommendedName>
        <fullName evidence="2">Metallo-beta-lactamase domain-containing protein</fullName>
    </recommendedName>
</protein>
<organism evidence="1">
    <name type="scientific">hydrothermal vent metagenome</name>
    <dbReference type="NCBI Taxonomy" id="652676"/>
    <lineage>
        <taxon>unclassified sequences</taxon>
        <taxon>metagenomes</taxon>
        <taxon>ecological metagenomes</taxon>
    </lineage>
</organism>
<dbReference type="EMBL" id="UOGD01000095">
    <property type="protein sequence ID" value="VAX18224.1"/>
    <property type="molecule type" value="Genomic_DNA"/>
</dbReference>
<dbReference type="Gene3D" id="3.60.15.10">
    <property type="entry name" value="Ribonuclease Z/Hydroxyacylglutathione hydrolase-like"/>
    <property type="match status" value="1"/>
</dbReference>
<evidence type="ECO:0000313" key="1">
    <source>
        <dbReference type="EMBL" id="VAX18224.1"/>
    </source>
</evidence>
<proteinExistence type="predicted"/>
<dbReference type="SUPFAM" id="SSF56281">
    <property type="entry name" value="Metallo-hydrolase/oxidoreductase"/>
    <property type="match status" value="1"/>
</dbReference>
<name>A0A3B1C2I2_9ZZZZ</name>
<dbReference type="AlphaFoldDB" id="A0A3B1C2I2"/>
<gene>
    <name evidence="1" type="ORF">MNBD_IGNAVI01-1969</name>
</gene>
<sequence>MLKLGSILILFFISEAFISAQEMNTKLIDPCLDAKGNAYMDRQDAAFLKEINDVLTQYPPSYPAASERKGALYLLDAVLHDKYAAFRKPVQRFYRTRLENTLSEIENTKVSEGAIIWKLYNMGFIVRTKSVTLAFDLVRGSTAGSKDFELSDETMKRFVEQCDVLFISHKHSDHIDKGVAQEFIDNGKPVVAATQLWKNDPIFEKITHLKREADTKQTLPIQNGKIYLDVVTYPGHQMSGTLNNVPLVFTPEGITVSHMGDQINEGDFMVDYDWIDNVAKKYQVDILLPPCWTNELYRIVKGFDPKLVIPGHENELGHPVDDRVPFWGDTEYLELTNDDLYRSDYHVIQMTWGESFHYIPVKK</sequence>
<accession>A0A3B1C2I2</accession>
<reference evidence="1" key="1">
    <citation type="submission" date="2018-06" db="EMBL/GenBank/DDBJ databases">
        <authorList>
            <person name="Zhirakovskaya E."/>
        </authorList>
    </citation>
    <scope>NUCLEOTIDE SEQUENCE</scope>
</reference>
<evidence type="ECO:0008006" key="2">
    <source>
        <dbReference type="Google" id="ProtNLM"/>
    </source>
</evidence>